<accession>A0A915DNR0</accession>
<evidence type="ECO:0000313" key="2">
    <source>
        <dbReference type="WBParaSite" id="jg21370"/>
    </source>
</evidence>
<dbReference type="Proteomes" id="UP000887574">
    <property type="component" value="Unplaced"/>
</dbReference>
<dbReference type="WBParaSite" id="jg21370">
    <property type="protein sequence ID" value="jg21370"/>
    <property type="gene ID" value="jg21370"/>
</dbReference>
<name>A0A915DNR0_9BILA</name>
<keyword evidence="1" id="KW-1185">Reference proteome</keyword>
<sequence length="84" mass="9230">MASSSALEDEKELKELGTAVTNQSTYPHIFVLPQNSSEGPVSRQDTFTNREKIVAKGDFVKPPLFAWTSATNLMKNKGSMAILE</sequence>
<dbReference type="AlphaFoldDB" id="A0A915DNR0"/>
<reference evidence="2" key="1">
    <citation type="submission" date="2022-11" db="UniProtKB">
        <authorList>
            <consortium name="WormBaseParasite"/>
        </authorList>
    </citation>
    <scope>IDENTIFICATION</scope>
</reference>
<protein>
    <submittedName>
        <fullName evidence="2">Uncharacterized protein</fullName>
    </submittedName>
</protein>
<organism evidence="1 2">
    <name type="scientific">Ditylenchus dipsaci</name>
    <dbReference type="NCBI Taxonomy" id="166011"/>
    <lineage>
        <taxon>Eukaryota</taxon>
        <taxon>Metazoa</taxon>
        <taxon>Ecdysozoa</taxon>
        <taxon>Nematoda</taxon>
        <taxon>Chromadorea</taxon>
        <taxon>Rhabditida</taxon>
        <taxon>Tylenchina</taxon>
        <taxon>Tylenchomorpha</taxon>
        <taxon>Sphaerularioidea</taxon>
        <taxon>Anguinidae</taxon>
        <taxon>Anguininae</taxon>
        <taxon>Ditylenchus</taxon>
    </lineage>
</organism>
<evidence type="ECO:0000313" key="1">
    <source>
        <dbReference type="Proteomes" id="UP000887574"/>
    </source>
</evidence>
<proteinExistence type="predicted"/>